<evidence type="ECO:0000256" key="3">
    <source>
        <dbReference type="ARBA" id="ARBA00023180"/>
    </source>
</evidence>
<protein>
    <submittedName>
        <fullName evidence="5">Glr0892 protein</fullName>
    </submittedName>
</protein>
<keyword evidence="3" id="KW-0325">Glycoprotein</keyword>
<dbReference type="PANTHER" id="PTHR46580">
    <property type="entry name" value="SENSOR KINASE-RELATED"/>
    <property type="match status" value="1"/>
</dbReference>
<dbReference type="InterPro" id="IPR014756">
    <property type="entry name" value="Ig_E-set"/>
</dbReference>
<dbReference type="Pfam" id="PF13517">
    <property type="entry name" value="FG-GAP_3"/>
    <property type="match status" value="2"/>
</dbReference>
<dbReference type="InterPro" id="IPR002909">
    <property type="entry name" value="IPT_dom"/>
</dbReference>
<dbReference type="PhylomeDB" id="Q7NM76"/>
<dbReference type="InterPro" id="IPR013519">
    <property type="entry name" value="Int_alpha_beta-p"/>
</dbReference>
<dbReference type="OrthoDB" id="467782at2"/>
<evidence type="ECO:0000259" key="4">
    <source>
        <dbReference type="Pfam" id="PF01833"/>
    </source>
</evidence>
<evidence type="ECO:0000313" key="5">
    <source>
        <dbReference type="EMBL" id="BAC88833.1"/>
    </source>
</evidence>
<dbReference type="InterPro" id="IPR013783">
    <property type="entry name" value="Ig-like_fold"/>
</dbReference>
<dbReference type="PATRIC" id="fig|251221.4.peg.910"/>
<evidence type="ECO:0000313" key="6">
    <source>
        <dbReference type="Proteomes" id="UP000000557"/>
    </source>
</evidence>
<reference evidence="5 6" key="1">
    <citation type="journal article" date="2003" name="DNA Res.">
        <title>Complete genome structure of Gloeobacter violaceus PCC 7421, a cyanobacterium that lacks thylakoids.</title>
        <authorList>
            <person name="Nakamura Y."/>
            <person name="Kaneko T."/>
            <person name="Sato S."/>
            <person name="Mimuro M."/>
            <person name="Miyashita H."/>
            <person name="Tsuchiya T."/>
            <person name="Sasamoto S."/>
            <person name="Watanabe A."/>
            <person name="Kawashima K."/>
            <person name="Kishida Y."/>
            <person name="Kiyokawa C."/>
            <person name="Kohara M."/>
            <person name="Matsumoto M."/>
            <person name="Matsuno A."/>
            <person name="Nakazaki N."/>
            <person name="Shimpo S."/>
            <person name="Takeuchi C."/>
            <person name="Yamada M."/>
            <person name="Tabata S."/>
        </authorList>
    </citation>
    <scope>NUCLEOTIDE SEQUENCE [LARGE SCALE GENOMIC DNA]</scope>
    <source>
        <strain evidence="6">ATCC 29082 / PCC 7421</strain>
    </source>
</reference>
<dbReference type="EMBL" id="BA000045">
    <property type="protein sequence ID" value="BAC88833.1"/>
    <property type="molecule type" value="Genomic_DNA"/>
</dbReference>
<dbReference type="Pfam" id="PF01839">
    <property type="entry name" value="FG-GAP"/>
    <property type="match status" value="2"/>
</dbReference>
<sequence length="487" mass="48895">MCMETTLQRLFFAGSAVGSCATRTGLIGLGLAVSLSLGTLPVRAQVDFAPAQNFYAGGNPNSVAVGDFDGDGDLDLALANGSYGDSGPVSVLLNDGQGVFSAPSTFGAGDLPVSVVAGDLDGDTDLDLAVANGGFDSEAVSVLKNNGDGTFGPPQAFQISGLGFPYAVTTGDLDGDGDLDLVAVSTYDLGAVSVLLNRGNGSFVETGFDYGGYGLNAVTVGDLDGDGDLDVAITSSGFGDNGYVVVFLNNGKGELSFISSINVGGNPLSIQAADFNGDGDTDLVSADASFSALSVLLGNGNGTFASPQSISIKIRPYSVTVGDFDGDGDLDLATANYGSDNISVLLNGGGGDFAPALDFAADKGTRSINVGDFDGDGNLDLVAANFQAANVSVLLNTTGLDAALSIDTFTPRRGPAGTEVTISGSGFAEATAVLFKGNTTRAVPADFTVVSDTEIMAIVPTGAVSGRILVKNPTGTATSRGRFEVTP</sequence>
<dbReference type="SUPFAM" id="SSF81296">
    <property type="entry name" value="E set domains"/>
    <property type="match status" value="1"/>
</dbReference>
<dbReference type="STRING" id="251221.gene:10758370"/>
<dbReference type="eggNOG" id="COG5640">
    <property type="taxonomic scope" value="Bacteria"/>
</dbReference>
<dbReference type="AlphaFoldDB" id="Q7NM76"/>
<dbReference type="SMART" id="SM00191">
    <property type="entry name" value="Int_alpha"/>
    <property type="match status" value="2"/>
</dbReference>
<dbReference type="Pfam" id="PF01833">
    <property type="entry name" value="TIG"/>
    <property type="match status" value="1"/>
</dbReference>
<evidence type="ECO:0000256" key="1">
    <source>
        <dbReference type="ARBA" id="ARBA00022729"/>
    </source>
</evidence>
<dbReference type="InterPro" id="IPR013517">
    <property type="entry name" value="FG-GAP"/>
</dbReference>
<keyword evidence="6" id="KW-1185">Reference proteome</keyword>
<dbReference type="SUPFAM" id="SSF69318">
    <property type="entry name" value="Integrin alpha N-terminal domain"/>
    <property type="match status" value="2"/>
</dbReference>
<dbReference type="Proteomes" id="UP000000557">
    <property type="component" value="Chromosome"/>
</dbReference>
<dbReference type="KEGG" id="gvi:glr0892"/>
<keyword evidence="1" id="KW-0732">Signal</keyword>
<dbReference type="Gene3D" id="2.30.30.100">
    <property type="match status" value="2"/>
</dbReference>
<dbReference type="CDD" id="cd00102">
    <property type="entry name" value="IPT"/>
    <property type="match status" value="1"/>
</dbReference>
<name>Q7NM76_GLOVI</name>
<gene>
    <name evidence="5" type="ordered locus">glr0892</name>
</gene>
<reference evidence="5 6" key="2">
    <citation type="journal article" date="2003" name="DNA Res.">
        <title>Complete genome structure of Gloeobacter violaceus PCC 7421, a cyanobacterium that lacks thylakoids (supplement).</title>
        <authorList>
            <person name="Nakamura Y."/>
            <person name="Kaneko T."/>
            <person name="Sato S."/>
            <person name="Mimuro M."/>
            <person name="Miyashita H."/>
            <person name="Tsuchiya T."/>
            <person name="Sasamoto S."/>
            <person name="Watanabe A."/>
            <person name="Kawashima K."/>
            <person name="Kishida Y."/>
            <person name="Kiyokawa C."/>
            <person name="Kohara M."/>
            <person name="Matsumoto M."/>
            <person name="Matsuno A."/>
            <person name="Nakazaki N."/>
            <person name="Shimpo S."/>
            <person name="Takeuchi C."/>
            <person name="Yamada M."/>
            <person name="Tabata S."/>
        </authorList>
    </citation>
    <scope>NUCLEOTIDE SEQUENCE [LARGE SCALE GENOMIC DNA]</scope>
    <source>
        <strain evidence="6">ATCC 29082 / PCC 7421</strain>
    </source>
</reference>
<dbReference type="HOGENOM" id="CLU_043935_0_0_3"/>
<dbReference type="PANTHER" id="PTHR46580:SF2">
    <property type="entry name" value="MAM DOMAIN-CONTAINING PROTEIN"/>
    <property type="match status" value="1"/>
</dbReference>
<dbReference type="eggNOG" id="COG2706">
    <property type="taxonomic scope" value="Bacteria"/>
</dbReference>
<dbReference type="EnsemblBacteria" id="BAC88833">
    <property type="protein sequence ID" value="BAC88833"/>
    <property type="gene ID" value="BAC88833"/>
</dbReference>
<keyword evidence="2" id="KW-0677">Repeat</keyword>
<dbReference type="Gene3D" id="2.60.40.10">
    <property type="entry name" value="Immunoglobulins"/>
    <property type="match status" value="1"/>
</dbReference>
<dbReference type="InParanoid" id="Q7NM76"/>
<dbReference type="Gene3D" id="2.130.10.130">
    <property type="entry name" value="Integrin alpha, N-terminal"/>
    <property type="match status" value="2"/>
</dbReference>
<accession>Q7NM76</accession>
<proteinExistence type="predicted"/>
<evidence type="ECO:0000256" key="2">
    <source>
        <dbReference type="ARBA" id="ARBA00022737"/>
    </source>
</evidence>
<organism evidence="5 6">
    <name type="scientific">Gloeobacter violaceus (strain ATCC 29082 / PCC 7421)</name>
    <dbReference type="NCBI Taxonomy" id="251221"/>
    <lineage>
        <taxon>Bacteria</taxon>
        <taxon>Bacillati</taxon>
        <taxon>Cyanobacteriota</taxon>
        <taxon>Cyanophyceae</taxon>
        <taxon>Gloeobacterales</taxon>
        <taxon>Gloeobacteraceae</taxon>
        <taxon>Gloeobacter</taxon>
    </lineage>
</organism>
<feature type="domain" description="IPT/TIG" evidence="4">
    <location>
        <begin position="405"/>
        <end position="483"/>
    </location>
</feature>
<dbReference type="InterPro" id="IPR028994">
    <property type="entry name" value="Integrin_alpha_N"/>
</dbReference>